<dbReference type="InterPro" id="IPR014710">
    <property type="entry name" value="RmlC-like_jellyroll"/>
</dbReference>
<dbReference type="SUPFAM" id="SSF51182">
    <property type="entry name" value="RmlC-like cupins"/>
    <property type="match status" value="1"/>
</dbReference>
<dbReference type="EMBL" id="FMSH01000314">
    <property type="protein sequence ID" value="SCU78690.1"/>
    <property type="molecule type" value="Genomic_DNA"/>
</dbReference>
<dbReference type="AlphaFoldDB" id="A0A1K0JHE7"/>
<proteinExistence type="predicted"/>
<dbReference type="InterPro" id="IPR012093">
    <property type="entry name" value="Pirin"/>
</dbReference>
<dbReference type="PANTHER" id="PTHR13903:SF8">
    <property type="entry name" value="PIRIN"/>
    <property type="match status" value="1"/>
</dbReference>
<protein>
    <submittedName>
        <fullName evidence="2">Putative Quercetin 2,3-dioxygenase</fullName>
        <ecNumber evidence="2">1.13.11.24</ecNumber>
    </submittedName>
</protein>
<dbReference type="Pfam" id="PF05726">
    <property type="entry name" value="Pirin_C"/>
    <property type="match status" value="1"/>
</dbReference>
<dbReference type="GO" id="GO:0008127">
    <property type="term" value="F:quercetin 2,3-dioxygenase activity"/>
    <property type="evidence" value="ECO:0007669"/>
    <property type="project" value="UniProtKB-EC"/>
</dbReference>
<accession>A0A1K0JHE7</accession>
<dbReference type="PANTHER" id="PTHR13903">
    <property type="entry name" value="PIRIN-RELATED"/>
    <property type="match status" value="1"/>
</dbReference>
<name>A0A1K0JHE7_CUPNE</name>
<gene>
    <name evidence="2" type="ORF">CNECB9_3810003</name>
</gene>
<dbReference type="InterPro" id="IPR011051">
    <property type="entry name" value="RmlC_Cupin_sf"/>
</dbReference>
<evidence type="ECO:0000313" key="2">
    <source>
        <dbReference type="EMBL" id="SCU78690.1"/>
    </source>
</evidence>
<dbReference type="InterPro" id="IPR008778">
    <property type="entry name" value="Pirin_C_dom"/>
</dbReference>
<dbReference type="EC" id="1.13.11.24" evidence="2"/>
<dbReference type="Gene3D" id="2.60.120.10">
    <property type="entry name" value="Jelly Rolls"/>
    <property type="match status" value="2"/>
</dbReference>
<organism evidence="2">
    <name type="scientific">Cupriavidus necator</name>
    <name type="common">Alcaligenes eutrophus</name>
    <name type="synonym">Ralstonia eutropha</name>
    <dbReference type="NCBI Taxonomy" id="106590"/>
    <lineage>
        <taxon>Bacteria</taxon>
        <taxon>Pseudomonadati</taxon>
        <taxon>Pseudomonadota</taxon>
        <taxon>Betaproteobacteria</taxon>
        <taxon>Burkholderiales</taxon>
        <taxon>Burkholderiaceae</taxon>
        <taxon>Cupriavidus</taxon>
    </lineage>
</organism>
<sequence>MAPAFQNYPDLPRVVSGGFDITVLAGTAFGRTSPVAVHSPLVGMDLATRQAASTDVPADPAFEYAALTLSGEAVMEGEVLGPDTLLYLGTGRQQIAVRSDGPAELLLIGGVPFEEGIVLWWNFVARNAAEIEAATHDWNSGASRFGEVAGDVGARLVAPDVTGMHLKPQRR</sequence>
<feature type="domain" description="Pirin C-terminal" evidence="1">
    <location>
        <begin position="44"/>
        <end position="141"/>
    </location>
</feature>
<keyword evidence="2" id="KW-0223">Dioxygenase</keyword>
<reference evidence="2" key="1">
    <citation type="submission" date="2016-09" db="EMBL/GenBank/DDBJ databases">
        <authorList>
            <person name="Capua I."/>
            <person name="De Benedictis P."/>
            <person name="Joannis T."/>
            <person name="Lombin L.H."/>
            <person name="Cattoli G."/>
        </authorList>
    </citation>
    <scope>NUCLEOTIDE SEQUENCE</scope>
    <source>
        <strain evidence="2">B9</strain>
    </source>
</reference>
<evidence type="ECO:0000259" key="1">
    <source>
        <dbReference type="Pfam" id="PF05726"/>
    </source>
</evidence>
<dbReference type="PIRSF" id="PIRSF006232">
    <property type="entry name" value="Pirin"/>
    <property type="match status" value="1"/>
</dbReference>
<keyword evidence="2" id="KW-0560">Oxidoreductase</keyword>
<dbReference type="RefSeq" id="WP_340527019.1">
    <property type="nucleotide sequence ID" value="NZ_FMSH01000314.1"/>
</dbReference>